<keyword evidence="3" id="KW-1185">Reference proteome</keyword>
<accession>A0A7J7ZWP9</accession>
<gene>
    <name evidence="2" type="ORF">mMyoMyo1_009648</name>
</gene>
<evidence type="ECO:0000313" key="2">
    <source>
        <dbReference type="EMBL" id="KAF6378722.1"/>
    </source>
</evidence>
<feature type="compositionally biased region" description="Low complexity" evidence="1">
    <location>
        <begin position="141"/>
        <end position="151"/>
    </location>
</feature>
<sequence length="157" mass="17042">MRAAGLARAEGPGRGPVCPLWVLFSPPGQQQDKDPAPASGSWWPRALRTLPQQTEELGARGSRGWMKRSDSRKDWLKWEVNFRQMPLGLATAGASAAHTASLGLVGKDTPHARLFPWKQMQEALWLLPSPSYPPLRQPVGSSSSPASAPLLCPLVKS</sequence>
<dbReference type="Proteomes" id="UP000527355">
    <property type="component" value="Unassembled WGS sequence"/>
</dbReference>
<protein>
    <submittedName>
        <fullName evidence="2">Uncharacterized protein</fullName>
    </submittedName>
</protein>
<organism evidence="2 3">
    <name type="scientific">Myotis myotis</name>
    <name type="common">Greater mouse-eared bat</name>
    <name type="synonym">Vespertilio myotis</name>
    <dbReference type="NCBI Taxonomy" id="51298"/>
    <lineage>
        <taxon>Eukaryota</taxon>
        <taxon>Metazoa</taxon>
        <taxon>Chordata</taxon>
        <taxon>Craniata</taxon>
        <taxon>Vertebrata</taxon>
        <taxon>Euteleostomi</taxon>
        <taxon>Mammalia</taxon>
        <taxon>Eutheria</taxon>
        <taxon>Laurasiatheria</taxon>
        <taxon>Chiroptera</taxon>
        <taxon>Yangochiroptera</taxon>
        <taxon>Vespertilionidae</taxon>
        <taxon>Myotis</taxon>
    </lineage>
</organism>
<comment type="caution">
    <text evidence="2">The sequence shown here is derived from an EMBL/GenBank/DDBJ whole genome shotgun (WGS) entry which is preliminary data.</text>
</comment>
<evidence type="ECO:0000313" key="3">
    <source>
        <dbReference type="Proteomes" id="UP000527355"/>
    </source>
</evidence>
<name>A0A7J7ZWP9_MYOMY</name>
<dbReference type="EMBL" id="JABWUV010000002">
    <property type="protein sequence ID" value="KAF6378722.1"/>
    <property type="molecule type" value="Genomic_DNA"/>
</dbReference>
<feature type="region of interest" description="Disordered" evidence="1">
    <location>
        <begin position="135"/>
        <end position="157"/>
    </location>
</feature>
<evidence type="ECO:0000256" key="1">
    <source>
        <dbReference type="SAM" id="MobiDB-lite"/>
    </source>
</evidence>
<proteinExistence type="predicted"/>
<reference evidence="2 3" key="1">
    <citation type="journal article" date="2020" name="Nature">
        <title>Six reference-quality genomes reveal evolution of bat adaptations.</title>
        <authorList>
            <person name="Jebb D."/>
            <person name="Huang Z."/>
            <person name="Pippel M."/>
            <person name="Hughes G.M."/>
            <person name="Lavrichenko K."/>
            <person name="Devanna P."/>
            <person name="Winkler S."/>
            <person name="Jermiin L.S."/>
            <person name="Skirmuntt E.C."/>
            <person name="Katzourakis A."/>
            <person name="Burkitt-Gray L."/>
            <person name="Ray D.A."/>
            <person name="Sullivan K.A.M."/>
            <person name="Roscito J.G."/>
            <person name="Kirilenko B.M."/>
            <person name="Davalos L.M."/>
            <person name="Corthals A.P."/>
            <person name="Power M.L."/>
            <person name="Jones G."/>
            <person name="Ransome R.D."/>
            <person name="Dechmann D.K.N."/>
            <person name="Locatelli A.G."/>
            <person name="Puechmaille S.J."/>
            <person name="Fedrigo O."/>
            <person name="Jarvis E.D."/>
            <person name="Hiller M."/>
            <person name="Vernes S.C."/>
            <person name="Myers E.W."/>
            <person name="Teeling E.C."/>
        </authorList>
    </citation>
    <scope>NUCLEOTIDE SEQUENCE [LARGE SCALE GENOMIC DNA]</scope>
    <source>
        <strain evidence="2">MMyoMyo1</strain>
        <tissue evidence="2">Flight muscle</tissue>
    </source>
</reference>
<dbReference type="AlphaFoldDB" id="A0A7J7ZWP9"/>